<organism evidence="3 4">
    <name type="scientific">Trifolium pratense</name>
    <name type="common">Red clover</name>
    <dbReference type="NCBI Taxonomy" id="57577"/>
    <lineage>
        <taxon>Eukaryota</taxon>
        <taxon>Viridiplantae</taxon>
        <taxon>Streptophyta</taxon>
        <taxon>Embryophyta</taxon>
        <taxon>Tracheophyta</taxon>
        <taxon>Spermatophyta</taxon>
        <taxon>Magnoliopsida</taxon>
        <taxon>eudicotyledons</taxon>
        <taxon>Gunneridae</taxon>
        <taxon>Pentapetalae</taxon>
        <taxon>rosids</taxon>
        <taxon>fabids</taxon>
        <taxon>Fabales</taxon>
        <taxon>Fabaceae</taxon>
        <taxon>Papilionoideae</taxon>
        <taxon>50 kb inversion clade</taxon>
        <taxon>NPAAA clade</taxon>
        <taxon>Hologalegina</taxon>
        <taxon>IRL clade</taxon>
        <taxon>Trifolieae</taxon>
        <taxon>Trifolium</taxon>
    </lineage>
</organism>
<dbReference type="EMBL" id="ASHM01038610">
    <property type="protein sequence ID" value="PNX80779.1"/>
    <property type="molecule type" value="Genomic_DNA"/>
</dbReference>
<reference evidence="3 4" key="1">
    <citation type="journal article" date="2014" name="Am. J. Bot.">
        <title>Genome assembly and annotation for red clover (Trifolium pratense; Fabaceae).</title>
        <authorList>
            <person name="Istvanek J."/>
            <person name="Jaros M."/>
            <person name="Krenek A."/>
            <person name="Repkova J."/>
        </authorList>
    </citation>
    <scope>NUCLEOTIDE SEQUENCE [LARGE SCALE GENOMIC DNA]</scope>
    <source>
        <strain evidence="4">cv. Tatra</strain>
        <tissue evidence="3">Young leaves</tissue>
    </source>
</reference>
<sequence>MKKHEFSNLSDSIYQMSPNSIDPVSGRKICACGRYCVDFNSAGYSENFLLNPKQRFLTAIPGIYITAEIGDKADFGKLFEPFGEVKSVTLAPINLRKGTRRGGFGFVTFVNKEDAQQAMDTLNVSEKTRVNIH</sequence>
<dbReference type="Pfam" id="PF00076">
    <property type="entry name" value="RRM_1"/>
    <property type="match status" value="1"/>
</dbReference>
<comment type="caution">
    <text evidence="3">The sequence shown here is derived from an EMBL/GenBank/DDBJ whole genome shotgun (WGS) entry which is preliminary data.</text>
</comment>
<name>A0A2K3LQI6_TRIPR</name>
<dbReference type="AlphaFoldDB" id="A0A2K3LQI6"/>
<dbReference type="GO" id="GO:0003723">
    <property type="term" value="F:RNA binding"/>
    <property type="evidence" value="ECO:0007669"/>
    <property type="project" value="UniProtKB-UniRule"/>
</dbReference>
<dbReference type="InterPro" id="IPR012677">
    <property type="entry name" value="Nucleotide-bd_a/b_plait_sf"/>
</dbReference>
<protein>
    <recommendedName>
        <fullName evidence="2">RRM domain-containing protein</fullName>
    </recommendedName>
</protein>
<evidence type="ECO:0000313" key="4">
    <source>
        <dbReference type="Proteomes" id="UP000236291"/>
    </source>
</evidence>
<proteinExistence type="predicted"/>
<keyword evidence="1" id="KW-0694">RNA-binding</keyword>
<dbReference type="PROSITE" id="PS50102">
    <property type="entry name" value="RRM"/>
    <property type="match status" value="1"/>
</dbReference>
<reference evidence="3 4" key="2">
    <citation type="journal article" date="2017" name="Front. Plant Sci.">
        <title>Gene Classification and Mining of Molecular Markers Useful in Red Clover (Trifolium pratense) Breeding.</title>
        <authorList>
            <person name="Istvanek J."/>
            <person name="Dluhosova J."/>
            <person name="Dluhos P."/>
            <person name="Patkova L."/>
            <person name="Nedelnik J."/>
            <person name="Repkova J."/>
        </authorList>
    </citation>
    <scope>NUCLEOTIDE SEQUENCE [LARGE SCALE GENOMIC DNA]</scope>
    <source>
        <strain evidence="4">cv. Tatra</strain>
        <tissue evidence="3">Young leaves</tissue>
    </source>
</reference>
<feature type="domain" description="RRM" evidence="2">
    <location>
        <begin position="53"/>
        <end position="133"/>
    </location>
</feature>
<evidence type="ECO:0000259" key="2">
    <source>
        <dbReference type="PROSITE" id="PS50102"/>
    </source>
</evidence>
<dbReference type="SUPFAM" id="SSF54928">
    <property type="entry name" value="RNA-binding domain, RBD"/>
    <property type="match status" value="1"/>
</dbReference>
<dbReference type="Proteomes" id="UP000236291">
    <property type="component" value="Unassembled WGS sequence"/>
</dbReference>
<dbReference type="InterPro" id="IPR000504">
    <property type="entry name" value="RRM_dom"/>
</dbReference>
<gene>
    <name evidence="3" type="ORF">L195_g036790</name>
</gene>
<dbReference type="InterPro" id="IPR035979">
    <property type="entry name" value="RBD_domain_sf"/>
</dbReference>
<evidence type="ECO:0000256" key="1">
    <source>
        <dbReference type="PROSITE-ProRule" id="PRU00176"/>
    </source>
</evidence>
<accession>A0A2K3LQI6</accession>
<evidence type="ECO:0000313" key="3">
    <source>
        <dbReference type="EMBL" id="PNX80779.1"/>
    </source>
</evidence>
<dbReference type="Gene3D" id="3.30.70.330">
    <property type="match status" value="1"/>
</dbReference>